<keyword evidence="4" id="KW-1185">Reference proteome</keyword>
<dbReference type="PANTHER" id="PTHR31438:SF1">
    <property type="entry name" value="LYSINE N-ACYLTRANSFERASE C17G9.06C-RELATED"/>
    <property type="match status" value="1"/>
</dbReference>
<dbReference type="InterPro" id="IPR000182">
    <property type="entry name" value="GNAT_dom"/>
</dbReference>
<keyword evidence="3" id="KW-0808">Transferase</keyword>
<dbReference type="GO" id="GO:0016410">
    <property type="term" value="F:N-acyltransferase activity"/>
    <property type="evidence" value="ECO:0007669"/>
    <property type="project" value="TreeGrafter"/>
</dbReference>
<dbReference type="Proteomes" id="UP000184211">
    <property type="component" value="Unassembled WGS sequence"/>
</dbReference>
<dbReference type="InterPro" id="IPR016181">
    <property type="entry name" value="Acyl_CoA_acyltransferase"/>
</dbReference>
<dbReference type="PROSITE" id="PS51186">
    <property type="entry name" value="GNAT"/>
    <property type="match status" value="1"/>
</dbReference>
<dbReference type="Gene3D" id="3.40.630.30">
    <property type="match status" value="1"/>
</dbReference>
<dbReference type="AlphaFoldDB" id="A0A1M5JFI5"/>
<dbReference type="GO" id="GO:0046677">
    <property type="term" value="P:response to antibiotic"/>
    <property type="evidence" value="ECO:0007669"/>
    <property type="project" value="UniProtKB-KW"/>
</dbReference>
<organism evidence="3 4">
    <name type="scientific">Cognatishimia maritima</name>
    <dbReference type="NCBI Taxonomy" id="870908"/>
    <lineage>
        <taxon>Bacteria</taxon>
        <taxon>Pseudomonadati</taxon>
        <taxon>Pseudomonadota</taxon>
        <taxon>Alphaproteobacteria</taxon>
        <taxon>Rhodobacterales</taxon>
        <taxon>Paracoccaceae</taxon>
        <taxon>Cognatishimia</taxon>
    </lineage>
</organism>
<dbReference type="PANTHER" id="PTHR31438">
    <property type="entry name" value="LYSINE N-ACYLTRANSFERASE C17G9.06C-RELATED"/>
    <property type="match status" value="1"/>
</dbReference>
<dbReference type="Pfam" id="PF13523">
    <property type="entry name" value="Acetyltransf_8"/>
    <property type="match status" value="1"/>
</dbReference>
<dbReference type="SUPFAM" id="SSF55729">
    <property type="entry name" value="Acyl-CoA N-acyltransferases (Nat)"/>
    <property type="match status" value="1"/>
</dbReference>
<name>A0A1M5JFI5_9RHOB</name>
<feature type="domain" description="N-acetyltransferase" evidence="2">
    <location>
        <begin position="20"/>
        <end position="177"/>
    </location>
</feature>
<protein>
    <submittedName>
        <fullName evidence="3">Aminoglycoside 6'-N-acetyltransferase</fullName>
    </submittedName>
</protein>
<accession>A0A1M5JFI5</accession>
<keyword evidence="1" id="KW-0046">Antibiotic resistance</keyword>
<evidence type="ECO:0000313" key="4">
    <source>
        <dbReference type="Proteomes" id="UP000184211"/>
    </source>
</evidence>
<dbReference type="RefSeq" id="WP_278246282.1">
    <property type="nucleotide sequence ID" value="NZ_FQWM01000001.1"/>
</dbReference>
<evidence type="ECO:0000256" key="1">
    <source>
        <dbReference type="ARBA" id="ARBA00023251"/>
    </source>
</evidence>
<sequence>MRSFTDETGGGCSISHPQTYQFRRVARSDLPMIEAWRKHPHVREWWGDDEPLTDAELARPLVRSWIVSLDQHPFAYIQDYSVHGWDFDHHFADLPKGARGIDLYLADPNMLGQGHGKRFIAQHMATLFAEGAPVIATDPDPNNTHAVGLYVALGFRAYGDVVATDWGPAVLMKCDNSDFVPQSDQVDQQKT</sequence>
<evidence type="ECO:0000313" key="3">
    <source>
        <dbReference type="EMBL" id="SHG38803.1"/>
    </source>
</evidence>
<reference evidence="4" key="1">
    <citation type="submission" date="2016-11" db="EMBL/GenBank/DDBJ databases">
        <authorList>
            <person name="Varghese N."/>
            <person name="Submissions S."/>
        </authorList>
    </citation>
    <scope>NUCLEOTIDE SEQUENCE [LARGE SCALE GENOMIC DNA]</scope>
    <source>
        <strain evidence="4">DSM 28223</strain>
    </source>
</reference>
<dbReference type="EMBL" id="FQWM01000001">
    <property type="protein sequence ID" value="SHG38803.1"/>
    <property type="molecule type" value="Genomic_DNA"/>
</dbReference>
<gene>
    <name evidence="3" type="ORF">SAMN04488044_0628</name>
</gene>
<dbReference type="STRING" id="870908.SAMN04488044_0628"/>
<proteinExistence type="predicted"/>
<evidence type="ECO:0000259" key="2">
    <source>
        <dbReference type="PROSITE" id="PS51186"/>
    </source>
</evidence>